<dbReference type="GO" id="GO:0005096">
    <property type="term" value="F:GTPase activator activity"/>
    <property type="evidence" value="ECO:0007669"/>
    <property type="project" value="UniProtKB-KW"/>
</dbReference>
<accession>L7MIY0</accession>
<dbReference type="InterPro" id="IPR035974">
    <property type="entry name" value="Rap/Ran-GAP_sf"/>
</dbReference>
<feature type="compositionally biased region" description="Polar residues" evidence="2">
    <location>
        <begin position="559"/>
        <end position="593"/>
    </location>
</feature>
<dbReference type="EMBL" id="GACK01001252">
    <property type="protein sequence ID" value="JAA63782.1"/>
    <property type="molecule type" value="mRNA"/>
</dbReference>
<keyword evidence="1" id="KW-0343">GTPase activation</keyword>
<dbReference type="PROSITE" id="PS50877">
    <property type="entry name" value="GOLOCO"/>
    <property type="match status" value="1"/>
</dbReference>
<reference evidence="4" key="2">
    <citation type="journal article" date="2015" name="J. Proteomics">
        <title>Sexual differences in the sialomes of the zebra tick, Rhipicephalus pulchellus.</title>
        <authorList>
            <person name="Tan A.W."/>
            <person name="Francischetti I.M."/>
            <person name="Slovak M."/>
            <person name="Kini R.M."/>
            <person name="Ribeiro J.M."/>
        </authorList>
    </citation>
    <scope>NUCLEOTIDE SEQUENCE</scope>
    <source>
        <tissue evidence="4">Salivary gland</tissue>
    </source>
</reference>
<sequence length="770" mass="84922">SVARPPESNEVCEDATTNKHPPPAAARAVAHESCSSMADTMARPLEDDCFRKRSVEEDVAKSSDLFELLNKLQNSRLDDQRCELPRGEPSQARRNNAAPVSKAERQTQDQEKLEEILRKQGGYPMVVLPVAGGYWVDGVDCASPSDVFDSVFVPGHFTPAKINNREIATTYRRHFLGKEHLNYIGRDEGSNPFVLSLKLETMEEANDHYRVILRTKEGIVSELIPNDPKNDLWTAARLVKSLRDNINNVVLQPVFFPKASELLMAFDEQVLVHEYKFGVIYQRAGQIREEELFGNRHHSAAMEEFLSMLADKVTLKDFSGFRGGLDTQHGQTGQESFYTSFNGCEIMFHVSTLLPYTEGDVQQLQRKRHIGNDIVAIVFQEDNTPFMPTMIASHFLHSFIVVQPIRTGRLHLGKQRYRVAVTARLDVPFFEPKLPVPAEFEAGPEFREFLLQKLINAENASYRAEQFARLEARTRSSLLQTLHDQLLCKTQDFSGSASFVAGDELDDSAATNGGPTAVASGASFLDGFFRKALSVKIRSQSVESNLAKRSSSSASSSSLTNTVIGENTPLATGTPKAQSSKSVNQGSPSQSSTRRLDFPTVTSLLGMSRRRPNSSPTTPVSSPETPPSLAKSQLGSQQSGSQQQQPGCAESDTSSLNSVESDLGLSGSMMMPPPEIPSRNSRSLLIQATAASAASGGGSHADGADTFQGFQEQIESLAQELARMKREKFDWLKDKAIMQAEMQKLTDKEVRLTTDLSLAKREVARLSKLV</sequence>
<dbReference type="AlphaFoldDB" id="L7MIY0"/>
<reference evidence="4" key="1">
    <citation type="submission" date="2012-11" db="EMBL/GenBank/DDBJ databases">
        <authorList>
            <person name="Lucero-Rivera Y.E."/>
            <person name="Tovar-Ramirez D."/>
        </authorList>
    </citation>
    <scope>NUCLEOTIDE SEQUENCE</scope>
    <source>
        <tissue evidence="4">Salivary gland</tissue>
    </source>
</reference>
<feature type="region of interest" description="Disordered" evidence="2">
    <location>
        <begin position="1"/>
        <end position="38"/>
    </location>
</feature>
<feature type="compositionally biased region" description="Low complexity" evidence="2">
    <location>
        <begin position="632"/>
        <end position="645"/>
    </location>
</feature>
<dbReference type="InterPro" id="IPR011990">
    <property type="entry name" value="TPR-like_helical_dom_sf"/>
</dbReference>
<feature type="region of interest" description="Disordered" evidence="2">
    <location>
        <begin position="544"/>
        <end position="679"/>
    </location>
</feature>
<evidence type="ECO:0000313" key="4">
    <source>
        <dbReference type="EMBL" id="JAA63782.1"/>
    </source>
</evidence>
<protein>
    <submittedName>
        <fullName evidence="4">Putative rapgap1</fullName>
    </submittedName>
</protein>
<dbReference type="GO" id="GO:0005737">
    <property type="term" value="C:cytoplasm"/>
    <property type="evidence" value="ECO:0007669"/>
    <property type="project" value="TreeGrafter"/>
</dbReference>
<name>L7MIY0_RHIPC</name>
<feature type="compositionally biased region" description="Low complexity" evidence="2">
    <location>
        <begin position="613"/>
        <end position="623"/>
    </location>
</feature>
<dbReference type="InterPro" id="IPR003109">
    <property type="entry name" value="GoLoco_motif"/>
</dbReference>
<dbReference type="PANTHER" id="PTHR15711:SF32">
    <property type="entry name" value="RAP GTPASE ACTIVATING PROTEIN 1, ISOFORM H"/>
    <property type="match status" value="1"/>
</dbReference>
<dbReference type="SMART" id="SM00390">
    <property type="entry name" value="GoLoco"/>
    <property type="match status" value="1"/>
</dbReference>
<evidence type="ECO:0000259" key="3">
    <source>
        <dbReference type="PROSITE" id="PS50085"/>
    </source>
</evidence>
<dbReference type="Pfam" id="PF21022">
    <property type="entry name" value="Rap-GAP_dimer"/>
    <property type="match status" value="1"/>
</dbReference>
<feature type="region of interest" description="Disordered" evidence="2">
    <location>
        <begin position="79"/>
        <end position="111"/>
    </location>
</feature>
<dbReference type="GO" id="GO:0051056">
    <property type="term" value="P:regulation of small GTPase mediated signal transduction"/>
    <property type="evidence" value="ECO:0007669"/>
    <property type="project" value="InterPro"/>
</dbReference>
<evidence type="ECO:0000256" key="1">
    <source>
        <dbReference type="ARBA" id="ARBA00022468"/>
    </source>
</evidence>
<feature type="non-terminal residue" evidence="4">
    <location>
        <position position="1"/>
    </location>
</feature>
<dbReference type="Gene3D" id="3.40.50.11210">
    <property type="entry name" value="Rap/Ran-GAP"/>
    <property type="match status" value="1"/>
</dbReference>
<dbReference type="PROSITE" id="PS50085">
    <property type="entry name" value="RAPGAP"/>
    <property type="match status" value="1"/>
</dbReference>
<dbReference type="Pfam" id="PF02145">
    <property type="entry name" value="Rap_GAP"/>
    <property type="match status" value="1"/>
</dbReference>
<feature type="compositionally biased region" description="Basic and acidic residues" evidence="2">
    <location>
        <begin position="102"/>
        <end position="111"/>
    </location>
</feature>
<dbReference type="Gene3D" id="1.25.40.10">
    <property type="entry name" value="Tetratricopeptide repeat domain"/>
    <property type="match status" value="1"/>
</dbReference>
<dbReference type="Pfam" id="PF02188">
    <property type="entry name" value="GoLoco"/>
    <property type="match status" value="1"/>
</dbReference>
<dbReference type="InterPro" id="IPR050989">
    <property type="entry name" value="Rap1_Ran_GAP"/>
</dbReference>
<dbReference type="SUPFAM" id="SSF111347">
    <property type="entry name" value="Rap/Ran-GAP"/>
    <property type="match status" value="1"/>
</dbReference>
<dbReference type="Gene3D" id="6.10.140.210">
    <property type="match status" value="1"/>
</dbReference>
<feature type="domain" description="Rap-GAP" evidence="3">
    <location>
        <begin position="263"/>
        <end position="482"/>
    </location>
</feature>
<dbReference type="InterPro" id="IPR000331">
    <property type="entry name" value="Rap/Ran_GAP_dom"/>
</dbReference>
<feature type="compositionally biased region" description="Polar residues" evidence="2">
    <location>
        <begin position="651"/>
        <end position="660"/>
    </location>
</feature>
<dbReference type="PANTHER" id="PTHR15711">
    <property type="entry name" value="RAP GTPASE-ACTIVATING PROTEIN"/>
    <property type="match status" value="1"/>
</dbReference>
<organism evidence="4">
    <name type="scientific">Rhipicephalus pulchellus</name>
    <name type="common">Yellow backed tick</name>
    <name type="synonym">Dermacentor pulchellus</name>
    <dbReference type="NCBI Taxonomy" id="72859"/>
    <lineage>
        <taxon>Eukaryota</taxon>
        <taxon>Metazoa</taxon>
        <taxon>Ecdysozoa</taxon>
        <taxon>Arthropoda</taxon>
        <taxon>Chelicerata</taxon>
        <taxon>Arachnida</taxon>
        <taxon>Acari</taxon>
        <taxon>Parasitiformes</taxon>
        <taxon>Ixodida</taxon>
        <taxon>Ixodoidea</taxon>
        <taxon>Ixodidae</taxon>
        <taxon>Rhipicephalinae</taxon>
        <taxon>Rhipicephalus</taxon>
        <taxon>Rhipicephalus</taxon>
    </lineage>
</organism>
<evidence type="ECO:0000256" key="2">
    <source>
        <dbReference type="SAM" id="MobiDB-lite"/>
    </source>
</evidence>
<proteinExistence type="evidence at transcript level"/>